<dbReference type="STRING" id="1797729.A3A60_01425"/>
<name>A0A1F5HY43_9BACT</name>
<gene>
    <name evidence="1" type="ORF">A3A60_01425</name>
</gene>
<dbReference type="AlphaFoldDB" id="A0A1F5HY43"/>
<organism evidence="1 2">
    <name type="scientific">Candidatus Curtissbacteria bacterium RIFCSPLOWO2_01_FULL_42_26</name>
    <dbReference type="NCBI Taxonomy" id="1797729"/>
    <lineage>
        <taxon>Bacteria</taxon>
        <taxon>Candidatus Curtissiibacteriota</taxon>
    </lineage>
</organism>
<dbReference type="InterPro" id="IPR010921">
    <property type="entry name" value="Trp_repressor/repl_initiator"/>
</dbReference>
<dbReference type="Pfam" id="PF01371">
    <property type="entry name" value="Trp_repressor"/>
    <property type="match status" value="1"/>
</dbReference>
<comment type="caution">
    <text evidence="1">The sequence shown here is derived from an EMBL/GenBank/DDBJ whole genome shotgun (WGS) entry which is preliminary data.</text>
</comment>
<proteinExistence type="predicted"/>
<evidence type="ECO:0000313" key="2">
    <source>
        <dbReference type="Proteomes" id="UP000179227"/>
    </source>
</evidence>
<reference evidence="1 2" key="1">
    <citation type="journal article" date="2016" name="Nat. Commun.">
        <title>Thousands of microbial genomes shed light on interconnected biogeochemical processes in an aquifer system.</title>
        <authorList>
            <person name="Anantharaman K."/>
            <person name="Brown C.T."/>
            <person name="Hug L.A."/>
            <person name="Sharon I."/>
            <person name="Castelle C.J."/>
            <person name="Probst A.J."/>
            <person name="Thomas B.C."/>
            <person name="Singh A."/>
            <person name="Wilkins M.J."/>
            <person name="Karaoz U."/>
            <person name="Brodie E.L."/>
            <person name="Williams K.H."/>
            <person name="Hubbard S.S."/>
            <person name="Banfield J.F."/>
        </authorList>
    </citation>
    <scope>NUCLEOTIDE SEQUENCE [LARGE SCALE GENOMIC DNA]</scope>
</reference>
<dbReference type="SUPFAM" id="SSF48295">
    <property type="entry name" value="TrpR-like"/>
    <property type="match status" value="1"/>
</dbReference>
<evidence type="ECO:0000313" key="1">
    <source>
        <dbReference type="EMBL" id="OGE09102.1"/>
    </source>
</evidence>
<accession>A0A1F5HY43</accession>
<dbReference type="GO" id="GO:0003700">
    <property type="term" value="F:DNA-binding transcription factor activity"/>
    <property type="evidence" value="ECO:0007669"/>
    <property type="project" value="InterPro"/>
</dbReference>
<dbReference type="InterPro" id="IPR038116">
    <property type="entry name" value="TrpR-like_sf"/>
</dbReference>
<sequence>MPQVSRRKLPREIEEKIKASFYEAISVVKGDKESELFLRDLLTPTERVMIPKRLAIAILLSKGWTNSMICSRLNVTNSTVASVVRTFEASEGFKTVIDKLQKNEAWRSLWQDIESLLYRFSLPGRVFIEEGAIKHKLGLKKKTLA</sequence>
<dbReference type="GO" id="GO:0043565">
    <property type="term" value="F:sequence-specific DNA binding"/>
    <property type="evidence" value="ECO:0007669"/>
    <property type="project" value="InterPro"/>
</dbReference>
<dbReference type="Proteomes" id="UP000179227">
    <property type="component" value="Unassembled WGS sequence"/>
</dbReference>
<dbReference type="Gene3D" id="1.10.1270.10">
    <property type="entry name" value="TrpR-like"/>
    <property type="match status" value="1"/>
</dbReference>
<dbReference type="InterPro" id="IPR000831">
    <property type="entry name" value="Trp_repress"/>
</dbReference>
<dbReference type="EMBL" id="MFBS01000025">
    <property type="protein sequence ID" value="OGE09102.1"/>
    <property type="molecule type" value="Genomic_DNA"/>
</dbReference>
<evidence type="ECO:0008006" key="3">
    <source>
        <dbReference type="Google" id="ProtNLM"/>
    </source>
</evidence>
<protein>
    <recommendedName>
        <fullName evidence="3">TrpR like protein, YerC/YecD</fullName>
    </recommendedName>
</protein>